<dbReference type="RefSeq" id="WP_092890437.1">
    <property type="nucleotide sequence ID" value="NZ_FOOI01000028.1"/>
</dbReference>
<comment type="subcellular location">
    <subcellularLocation>
        <location evidence="1">Membrane</location>
        <topology evidence="1">Multi-pass membrane protein</topology>
    </subcellularLocation>
</comment>
<sequence length="313" mass="32591">MSEVSLPAAFAVGVLALLSPCSALLLPSFFAYAFATRTAQLLRTLAFYAGLLATLVPLGAGVSAVSSIFYGHRSLLISIAGWAIIALGLVQVFGRSFAMPFAGRLQGLAHRPSAGDRRSWLSIAVLGAVYGLAGFCSGPALGAILTMAATQGSPVGGSILLAVYALGMATPLFVLAALWDRFHLARRRWLRGTMLGVGPLQVHTTSLVSGVLFIAIGVLFLRFDGTAGITGVLGVGDTTDLEAGAQERIVSLLSGVPAWAVPACVTVAAALWTYRRARTSQSRAEQPSAEPSESRDRDRHPDGPGPQASSDRS</sequence>
<keyword evidence="12" id="KW-1185">Reference proteome</keyword>
<feature type="compositionally biased region" description="Polar residues" evidence="6">
    <location>
        <begin position="279"/>
        <end position="291"/>
    </location>
</feature>
<dbReference type="PANTHER" id="PTHR31272">
    <property type="entry name" value="CYTOCHROME C-TYPE BIOGENESIS PROTEIN HI_1454-RELATED"/>
    <property type="match status" value="1"/>
</dbReference>
<keyword evidence="4 7" id="KW-1133">Transmembrane helix</keyword>
<dbReference type="STRING" id="504797.SAMN05421678_12834"/>
<keyword evidence="5 7" id="KW-0472">Membrane</keyword>
<evidence type="ECO:0000256" key="5">
    <source>
        <dbReference type="ARBA" id="ARBA00023136"/>
    </source>
</evidence>
<feature type="transmembrane region" description="Helical" evidence="7">
    <location>
        <begin position="119"/>
        <end position="145"/>
    </location>
</feature>
<dbReference type="Pfam" id="PF02683">
    <property type="entry name" value="DsbD_TM"/>
    <property type="match status" value="1"/>
</dbReference>
<reference evidence="9 12" key="2">
    <citation type="submission" date="2020-07" db="EMBL/GenBank/DDBJ databases">
        <title>Sequencing the genomes of 1000 actinobacteria strains.</title>
        <authorList>
            <person name="Klenk H.-P."/>
        </authorList>
    </citation>
    <scope>NUCLEOTIDE SEQUENCE [LARGE SCALE GENOMIC DNA]</scope>
    <source>
        <strain evidence="9 12">DSM 45117</strain>
    </source>
</reference>
<gene>
    <name evidence="9" type="ORF">FHR37_002933</name>
    <name evidence="10" type="ORF">SAMN05421678_12834</name>
</gene>
<evidence type="ECO:0000256" key="1">
    <source>
        <dbReference type="ARBA" id="ARBA00004141"/>
    </source>
</evidence>
<keyword evidence="3 7" id="KW-0812">Transmembrane</keyword>
<evidence type="ECO:0000313" key="10">
    <source>
        <dbReference type="EMBL" id="SFH68465.1"/>
    </source>
</evidence>
<feature type="transmembrane region" description="Helical" evidence="7">
    <location>
        <begin position="200"/>
        <end position="223"/>
    </location>
</feature>
<feature type="transmembrane region" description="Helical" evidence="7">
    <location>
        <begin position="256"/>
        <end position="274"/>
    </location>
</feature>
<protein>
    <submittedName>
        <fullName evidence="10">Cytochrome c biogenesis protein CcdA</fullName>
    </submittedName>
</protein>
<evidence type="ECO:0000313" key="12">
    <source>
        <dbReference type="Proteomes" id="UP000533017"/>
    </source>
</evidence>
<dbReference type="InterPro" id="IPR003834">
    <property type="entry name" value="Cyt_c_assmbl_TM_dom"/>
</dbReference>
<dbReference type="GO" id="GO:0016020">
    <property type="term" value="C:membrane"/>
    <property type="evidence" value="ECO:0007669"/>
    <property type="project" value="UniProtKB-SubCell"/>
</dbReference>
<name>A0A1I3C1N1_9ACTN</name>
<dbReference type="EMBL" id="JACBZA010000001">
    <property type="protein sequence ID" value="NYH84082.1"/>
    <property type="molecule type" value="Genomic_DNA"/>
</dbReference>
<dbReference type="PANTHER" id="PTHR31272:SF4">
    <property type="entry name" value="CYTOCHROME C-TYPE BIOGENESIS PROTEIN HI_1454-RELATED"/>
    <property type="match status" value="1"/>
</dbReference>
<dbReference type="Proteomes" id="UP000533017">
    <property type="component" value="Unassembled WGS sequence"/>
</dbReference>
<comment type="similarity">
    <text evidence="2">Belongs to the DsbD family.</text>
</comment>
<proteinExistence type="inferred from homology"/>
<organism evidence="10 11">
    <name type="scientific">Actinopolymorpha cephalotaxi</name>
    <dbReference type="NCBI Taxonomy" id="504797"/>
    <lineage>
        <taxon>Bacteria</taxon>
        <taxon>Bacillati</taxon>
        <taxon>Actinomycetota</taxon>
        <taxon>Actinomycetes</taxon>
        <taxon>Propionibacteriales</taxon>
        <taxon>Actinopolymorphaceae</taxon>
        <taxon>Actinopolymorpha</taxon>
    </lineage>
</organism>
<feature type="domain" description="Cytochrome C biogenesis protein transmembrane" evidence="8">
    <location>
        <begin position="6"/>
        <end position="182"/>
    </location>
</feature>
<evidence type="ECO:0000256" key="6">
    <source>
        <dbReference type="SAM" id="MobiDB-lite"/>
    </source>
</evidence>
<feature type="transmembrane region" description="Helical" evidence="7">
    <location>
        <begin position="75"/>
        <end position="98"/>
    </location>
</feature>
<feature type="region of interest" description="Disordered" evidence="6">
    <location>
        <begin position="277"/>
        <end position="313"/>
    </location>
</feature>
<evidence type="ECO:0000313" key="9">
    <source>
        <dbReference type="EMBL" id="NYH84082.1"/>
    </source>
</evidence>
<evidence type="ECO:0000256" key="7">
    <source>
        <dbReference type="SAM" id="Phobius"/>
    </source>
</evidence>
<evidence type="ECO:0000256" key="3">
    <source>
        <dbReference type="ARBA" id="ARBA00022692"/>
    </source>
</evidence>
<dbReference type="InterPro" id="IPR051790">
    <property type="entry name" value="Cytochrome_c-biogenesis_DsbD"/>
</dbReference>
<feature type="transmembrane region" description="Helical" evidence="7">
    <location>
        <begin position="157"/>
        <end position="179"/>
    </location>
</feature>
<dbReference type="EMBL" id="FOOI01000028">
    <property type="protein sequence ID" value="SFH68465.1"/>
    <property type="molecule type" value="Genomic_DNA"/>
</dbReference>
<evidence type="ECO:0000313" key="11">
    <source>
        <dbReference type="Proteomes" id="UP000199052"/>
    </source>
</evidence>
<feature type="transmembrane region" description="Helical" evidence="7">
    <location>
        <begin position="45"/>
        <end position="69"/>
    </location>
</feature>
<dbReference type="Proteomes" id="UP000199052">
    <property type="component" value="Unassembled WGS sequence"/>
</dbReference>
<evidence type="ECO:0000259" key="8">
    <source>
        <dbReference type="Pfam" id="PF02683"/>
    </source>
</evidence>
<feature type="compositionally biased region" description="Basic and acidic residues" evidence="6">
    <location>
        <begin position="292"/>
        <end position="302"/>
    </location>
</feature>
<dbReference type="OrthoDB" id="4332145at2"/>
<dbReference type="GO" id="GO:0017004">
    <property type="term" value="P:cytochrome complex assembly"/>
    <property type="evidence" value="ECO:0007669"/>
    <property type="project" value="InterPro"/>
</dbReference>
<evidence type="ECO:0000256" key="2">
    <source>
        <dbReference type="ARBA" id="ARBA00006143"/>
    </source>
</evidence>
<evidence type="ECO:0000256" key="4">
    <source>
        <dbReference type="ARBA" id="ARBA00022989"/>
    </source>
</evidence>
<dbReference type="AlphaFoldDB" id="A0A1I3C1N1"/>
<feature type="transmembrane region" description="Helical" evidence="7">
    <location>
        <begin position="6"/>
        <end position="33"/>
    </location>
</feature>
<reference evidence="10 11" key="1">
    <citation type="submission" date="2016-10" db="EMBL/GenBank/DDBJ databases">
        <authorList>
            <person name="de Groot N.N."/>
        </authorList>
    </citation>
    <scope>NUCLEOTIDE SEQUENCE [LARGE SCALE GENOMIC DNA]</scope>
    <source>
        <strain evidence="10 11">CPCC 202808</strain>
    </source>
</reference>
<accession>A0A1I3C1N1</accession>